<feature type="domain" description="SH2" evidence="11">
    <location>
        <begin position="111"/>
        <end position="205"/>
    </location>
</feature>
<reference evidence="14" key="1">
    <citation type="journal article" date="2014" name="Biochem. Biophys. Res. Commun.">
        <title>Molecular cloning and characterization of a tyrosine phosphatase from Monosiga brevicollis.</title>
        <authorList>
            <person name="Zhao B.F."/>
            <person name="Zhao Z.J."/>
        </authorList>
    </citation>
    <scope>NUCLEOTIDE SEQUENCE</scope>
    <source>
        <strain evidence="14">Mx 1</strain>
    </source>
</reference>
<dbReference type="InterPro" id="IPR000980">
    <property type="entry name" value="SH2"/>
</dbReference>
<evidence type="ECO:0000313" key="14">
    <source>
        <dbReference type="EMBL" id="AIZ04017.1"/>
    </source>
</evidence>
<evidence type="ECO:0000256" key="7">
    <source>
        <dbReference type="ARBA" id="ARBA00022912"/>
    </source>
</evidence>
<dbReference type="PROSITE" id="PS00383">
    <property type="entry name" value="TYR_PHOSPHATASE_1"/>
    <property type="match status" value="1"/>
</dbReference>
<keyword evidence="8 10" id="KW-0727">SH2 domain</keyword>
<dbReference type="CDD" id="cd10340">
    <property type="entry name" value="SH2_N-SH2_SHP_like"/>
    <property type="match status" value="1"/>
</dbReference>
<dbReference type="InterPro" id="IPR000242">
    <property type="entry name" value="PTP_cat"/>
</dbReference>
<evidence type="ECO:0000259" key="12">
    <source>
        <dbReference type="PROSITE" id="PS50055"/>
    </source>
</evidence>
<dbReference type="InterPro" id="IPR036860">
    <property type="entry name" value="SH2_dom_sf"/>
</dbReference>
<evidence type="ECO:0000256" key="6">
    <source>
        <dbReference type="ARBA" id="ARBA00022801"/>
    </source>
</evidence>
<dbReference type="PROSITE" id="PS50056">
    <property type="entry name" value="TYR_PHOSPHATASE_2"/>
    <property type="match status" value="1"/>
</dbReference>
<dbReference type="GO" id="GO:0005737">
    <property type="term" value="C:cytoplasm"/>
    <property type="evidence" value="ECO:0007669"/>
    <property type="project" value="UniProtKB-SubCell"/>
</dbReference>
<dbReference type="PRINTS" id="PR00700">
    <property type="entry name" value="PRTYPHPHTASE"/>
</dbReference>
<dbReference type="SUPFAM" id="SSF55550">
    <property type="entry name" value="SH2 domain"/>
    <property type="match status" value="2"/>
</dbReference>
<evidence type="ECO:0000256" key="5">
    <source>
        <dbReference type="ARBA" id="ARBA00022737"/>
    </source>
</evidence>
<keyword evidence="3" id="KW-0963">Cytoplasm</keyword>
<name>A0A0A7HGB5_MONBE</name>
<dbReference type="SUPFAM" id="SSF52799">
    <property type="entry name" value="(Phosphotyrosine protein) phosphatases II"/>
    <property type="match status" value="1"/>
</dbReference>
<evidence type="ECO:0000256" key="9">
    <source>
        <dbReference type="ARBA" id="ARBA00051722"/>
    </source>
</evidence>
<dbReference type="InterPro" id="IPR000387">
    <property type="entry name" value="Tyr_Pase_dom"/>
</dbReference>
<dbReference type="Pfam" id="PF00017">
    <property type="entry name" value="SH2"/>
    <property type="match status" value="2"/>
</dbReference>
<feature type="domain" description="Tyrosine specific protein phosphatases" evidence="13">
    <location>
        <begin position="413"/>
        <end position="496"/>
    </location>
</feature>
<accession>A0A0A7HGB5</accession>
<dbReference type="Pfam" id="PF00102">
    <property type="entry name" value="Y_phosphatase"/>
    <property type="match status" value="1"/>
</dbReference>
<protein>
    <recommendedName>
        <fullName evidence="2">protein-tyrosine-phosphatase</fullName>
        <ecNumber evidence="2">3.1.3.48</ecNumber>
    </recommendedName>
</protein>
<evidence type="ECO:0000259" key="11">
    <source>
        <dbReference type="PROSITE" id="PS50001"/>
    </source>
</evidence>
<dbReference type="PRINTS" id="PR00401">
    <property type="entry name" value="SH2DOMAIN"/>
</dbReference>
<dbReference type="Gene3D" id="3.30.505.10">
    <property type="entry name" value="SH2 domain"/>
    <property type="match status" value="2"/>
</dbReference>
<dbReference type="PANTHER" id="PTHR46559:SF3">
    <property type="entry name" value="TYROSINE-PROTEIN PHOSPHATASE NON-RECEPTOR TYPE"/>
    <property type="match status" value="1"/>
</dbReference>
<keyword evidence="5" id="KW-0677">Repeat</keyword>
<organism evidence="14">
    <name type="scientific">Monosiga brevicollis</name>
    <name type="common">Choanoflagellate</name>
    <dbReference type="NCBI Taxonomy" id="81824"/>
    <lineage>
        <taxon>Eukaryota</taxon>
        <taxon>Choanoflagellata</taxon>
        <taxon>Craspedida</taxon>
        <taxon>Salpingoecidae</taxon>
        <taxon>Monosiga</taxon>
    </lineage>
</organism>
<feature type="domain" description="Tyrosine-protein phosphatase" evidence="12">
    <location>
        <begin position="235"/>
        <end position="505"/>
    </location>
</feature>
<dbReference type="SMART" id="SM00194">
    <property type="entry name" value="PTPc"/>
    <property type="match status" value="1"/>
</dbReference>
<evidence type="ECO:0000259" key="13">
    <source>
        <dbReference type="PROSITE" id="PS50056"/>
    </source>
</evidence>
<dbReference type="InterPro" id="IPR029021">
    <property type="entry name" value="Prot-tyrosine_phosphatase-like"/>
</dbReference>
<evidence type="ECO:0000256" key="2">
    <source>
        <dbReference type="ARBA" id="ARBA00013064"/>
    </source>
</evidence>
<evidence type="ECO:0000256" key="3">
    <source>
        <dbReference type="ARBA" id="ARBA00022490"/>
    </source>
</evidence>
<dbReference type="InterPro" id="IPR003595">
    <property type="entry name" value="Tyr_Pase_cat"/>
</dbReference>
<dbReference type="FunFam" id="3.30.505.10:FF:000012">
    <property type="entry name" value="Tyrosine-protein phosphatase non-receptor type"/>
    <property type="match status" value="1"/>
</dbReference>
<keyword evidence="6" id="KW-0378">Hydrolase</keyword>
<comment type="catalytic activity">
    <reaction evidence="9">
        <text>O-phospho-L-tyrosyl-[protein] + H2O = L-tyrosyl-[protein] + phosphate</text>
        <dbReference type="Rhea" id="RHEA:10684"/>
        <dbReference type="Rhea" id="RHEA-COMP:10136"/>
        <dbReference type="Rhea" id="RHEA-COMP:20101"/>
        <dbReference type="ChEBI" id="CHEBI:15377"/>
        <dbReference type="ChEBI" id="CHEBI:43474"/>
        <dbReference type="ChEBI" id="CHEBI:46858"/>
        <dbReference type="ChEBI" id="CHEBI:61978"/>
        <dbReference type="EC" id="3.1.3.48"/>
    </reaction>
</comment>
<keyword evidence="4" id="KW-0597">Phosphoprotein</keyword>
<evidence type="ECO:0000256" key="8">
    <source>
        <dbReference type="ARBA" id="ARBA00022999"/>
    </source>
</evidence>
<dbReference type="InterPro" id="IPR016130">
    <property type="entry name" value="Tyr_Pase_AS"/>
</dbReference>
<proteinExistence type="evidence at transcript level"/>
<dbReference type="GO" id="GO:0004725">
    <property type="term" value="F:protein tyrosine phosphatase activity"/>
    <property type="evidence" value="ECO:0007669"/>
    <property type="project" value="UniProtKB-EC"/>
</dbReference>
<evidence type="ECO:0000256" key="1">
    <source>
        <dbReference type="ARBA" id="ARBA00004496"/>
    </source>
</evidence>
<dbReference type="EC" id="3.1.3.48" evidence="2"/>
<dbReference type="EMBL" id="KM609288">
    <property type="protein sequence ID" value="AIZ04017.1"/>
    <property type="molecule type" value="mRNA"/>
</dbReference>
<dbReference type="Gene3D" id="3.90.190.10">
    <property type="entry name" value="Protein tyrosine phosphatase superfamily"/>
    <property type="match status" value="1"/>
</dbReference>
<dbReference type="SMART" id="SM00252">
    <property type="entry name" value="SH2"/>
    <property type="match status" value="2"/>
</dbReference>
<dbReference type="PANTHER" id="PTHR46559">
    <property type="entry name" value="TYROSINE-PROTEIN PHOSPHATASE NON-RECEPTOR TYPE 11"/>
    <property type="match status" value="1"/>
</dbReference>
<evidence type="ECO:0000256" key="10">
    <source>
        <dbReference type="PROSITE-ProRule" id="PRU00191"/>
    </source>
</evidence>
<dbReference type="PROSITE" id="PS50055">
    <property type="entry name" value="TYR_PHOSPHATASE_PTP"/>
    <property type="match status" value="1"/>
</dbReference>
<dbReference type="SMART" id="SM00404">
    <property type="entry name" value="PTPc_motif"/>
    <property type="match status" value="1"/>
</dbReference>
<dbReference type="CDD" id="cd09931">
    <property type="entry name" value="SH2_C-SH2_SHP_like"/>
    <property type="match status" value="1"/>
</dbReference>
<sequence length="513" mass="58187">MARKWFHPNISGEEAERMLLTQGFDGSFLVRQSRSNKGDYALSVRRGASVTHIKIQNSGDFLDLYGGEKFANLTELIQFYTTHPGELKEVDGDVIDLRHPLLSEDPTSERWFHGQMSGPDSEAALRERGEHGSFLVRASQSQPGRFALSVRCGDAISHIIIRNNGGSFDVGGGASFTDLTSLVEYYKRKPLVEANGNVVHLLKPFNATRLNLASIDGRFIELSKETEEEFGKAGFNEEFEQLQTMEHQHKFDRMEGARIENKSKNRYKNILPYDHTRVKLRNVPDGVIGADYINANFINGEAPGTDKAYIASQGTMPDTVADFWQMIVEQNCRLVVMATNPVEKGKHKCTPYWPSSERRPARFGNYVVELLTEDNFDAYTVRRMSVAVGEGDPREIYQYHYTSWPDHGVPPEREFLQLIMKIRQHRDRLRKSIPGLGPTLVHCSAGIGRTGTFLVIDIVLDLIRHYGIDCDIDIQSIIHKLRGQRSGMIQTAAQYRFIYKAVMDYIQSHKSRP</sequence>
<comment type="subcellular location">
    <subcellularLocation>
        <location evidence="1">Cytoplasm</location>
    </subcellularLocation>
</comment>
<keyword evidence="7" id="KW-0904">Protein phosphatase</keyword>
<dbReference type="AlphaFoldDB" id="A0A0A7HGB5"/>
<feature type="domain" description="SH2" evidence="11">
    <location>
        <begin position="5"/>
        <end position="101"/>
    </location>
</feature>
<dbReference type="FunFam" id="3.30.505.10:FF:000018">
    <property type="entry name" value="Tyrosine-protein phosphatase non-receptor type"/>
    <property type="match status" value="1"/>
</dbReference>
<dbReference type="FunFam" id="3.90.190.10:FF:000102">
    <property type="entry name" value="Receptor-type tyrosine-protein phosphatase"/>
    <property type="match status" value="1"/>
</dbReference>
<evidence type="ECO:0000256" key="4">
    <source>
        <dbReference type="ARBA" id="ARBA00022553"/>
    </source>
</evidence>
<dbReference type="PROSITE" id="PS50001">
    <property type="entry name" value="SH2"/>
    <property type="match status" value="2"/>
</dbReference>